<accession>A0A9J5WVY4</accession>
<dbReference type="PANTHER" id="PTHR48154">
    <property type="entry name" value="PROTEIN, PUTATIVE-RELATED"/>
    <property type="match status" value="1"/>
</dbReference>
<dbReference type="EMBL" id="JACXVP010000010">
    <property type="protein sequence ID" value="KAG5579954.1"/>
    <property type="molecule type" value="Genomic_DNA"/>
</dbReference>
<organism evidence="1 2">
    <name type="scientific">Solanum commersonii</name>
    <name type="common">Commerson's wild potato</name>
    <name type="synonym">Commerson's nightshade</name>
    <dbReference type="NCBI Taxonomy" id="4109"/>
    <lineage>
        <taxon>Eukaryota</taxon>
        <taxon>Viridiplantae</taxon>
        <taxon>Streptophyta</taxon>
        <taxon>Embryophyta</taxon>
        <taxon>Tracheophyta</taxon>
        <taxon>Spermatophyta</taxon>
        <taxon>Magnoliopsida</taxon>
        <taxon>eudicotyledons</taxon>
        <taxon>Gunneridae</taxon>
        <taxon>Pentapetalae</taxon>
        <taxon>asterids</taxon>
        <taxon>lamiids</taxon>
        <taxon>Solanales</taxon>
        <taxon>Solanaceae</taxon>
        <taxon>Solanoideae</taxon>
        <taxon>Solaneae</taxon>
        <taxon>Solanum</taxon>
    </lineage>
</organism>
<keyword evidence="2" id="KW-1185">Reference proteome</keyword>
<gene>
    <name evidence="1" type="ORF">H5410_050581</name>
</gene>
<protein>
    <submittedName>
        <fullName evidence="1">Uncharacterized protein</fullName>
    </submittedName>
</protein>
<dbReference type="AlphaFoldDB" id="A0A9J5WVY4"/>
<sequence length="81" mass="9650">MTFKFPDFKITPTLEEFNSFTKLPIRGRLPLIPSAICPRDFLSLLELHIFPSLRYVEGEKVKLDYLFQRFGHLEGYDKHQY</sequence>
<proteinExistence type="predicted"/>
<comment type="caution">
    <text evidence="1">The sequence shown here is derived from an EMBL/GenBank/DDBJ whole genome shotgun (WGS) entry which is preliminary data.</text>
</comment>
<dbReference type="Proteomes" id="UP000824120">
    <property type="component" value="Chromosome 10"/>
</dbReference>
<reference evidence="1 2" key="1">
    <citation type="submission" date="2020-09" db="EMBL/GenBank/DDBJ databases">
        <title>De no assembly of potato wild relative species, Solanum commersonii.</title>
        <authorList>
            <person name="Cho K."/>
        </authorList>
    </citation>
    <scope>NUCLEOTIDE SEQUENCE [LARGE SCALE GENOMIC DNA]</scope>
    <source>
        <strain evidence="1">LZ3.2</strain>
        <tissue evidence="1">Leaf</tissue>
    </source>
</reference>
<evidence type="ECO:0000313" key="2">
    <source>
        <dbReference type="Proteomes" id="UP000824120"/>
    </source>
</evidence>
<evidence type="ECO:0000313" key="1">
    <source>
        <dbReference type="EMBL" id="KAG5579954.1"/>
    </source>
</evidence>
<name>A0A9J5WVY4_SOLCO</name>
<dbReference type="PANTHER" id="PTHR48154:SF1">
    <property type="entry name" value="PROTEIN, PUTATIVE-RELATED"/>
    <property type="match status" value="1"/>
</dbReference>